<dbReference type="InterPro" id="IPR001063">
    <property type="entry name" value="Ribosomal_uL22"/>
</dbReference>
<evidence type="ECO:0000256" key="4">
    <source>
        <dbReference type="RuleBase" id="RU004005"/>
    </source>
</evidence>
<feature type="compositionally biased region" description="Polar residues" evidence="5">
    <location>
        <begin position="114"/>
        <end position="126"/>
    </location>
</feature>
<evidence type="ECO:0000256" key="3">
    <source>
        <dbReference type="ARBA" id="ARBA00023274"/>
    </source>
</evidence>
<keyword evidence="7" id="KW-1185">Reference proteome</keyword>
<dbReference type="SUPFAM" id="SSF54843">
    <property type="entry name" value="Ribosomal protein L22"/>
    <property type="match status" value="1"/>
</dbReference>
<comment type="caution">
    <text evidence="6">The sequence shown here is derived from an EMBL/GenBank/DDBJ whole genome shotgun (WGS) entry which is preliminary data.</text>
</comment>
<gene>
    <name evidence="6" type="ORF">GQ602_000901</name>
</gene>
<comment type="similarity">
    <text evidence="1 4">Belongs to the universal ribosomal protein uL22 family.</text>
</comment>
<dbReference type="Gene3D" id="3.90.470.10">
    <property type="entry name" value="Ribosomal protein L22/L17"/>
    <property type="match status" value="1"/>
</dbReference>
<dbReference type="FunFam" id="3.90.470.10:FF:000017">
    <property type="entry name" value="54S ribosomal protein L22, mitochondrial"/>
    <property type="match status" value="1"/>
</dbReference>
<name>A0A8H4VGR1_9HYPO</name>
<dbReference type="Proteomes" id="UP000562929">
    <property type="component" value="Unassembled WGS sequence"/>
</dbReference>
<dbReference type="AlphaFoldDB" id="A0A8H4VGR1"/>
<evidence type="ECO:0000313" key="6">
    <source>
        <dbReference type="EMBL" id="KAF4595288.1"/>
    </source>
</evidence>
<feature type="compositionally biased region" description="Basic and acidic residues" evidence="5">
    <location>
        <begin position="311"/>
        <end position="320"/>
    </location>
</feature>
<evidence type="ECO:0000313" key="7">
    <source>
        <dbReference type="Proteomes" id="UP000562929"/>
    </source>
</evidence>
<protein>
    <submittedName>
        <fullName evidence="6">Mitochondrial large ribosomal subunit</fullName>
    </submittedName>
</protein>
<sequence length="343" mass="39601">MSIRHAARRLAPLPAPSLTISAPRPPFIPSLGVTCGYSQRRNKMSFSKMKDWITGKDGKKSRPKDLVDEVGEEFNDSAKRAEYRQKQLTQTSKGTIFEDEIARPETDPKEAADSASSVTPSSQGTRNVLAMCTDPNPANRMRWHRKKVIQMVRTEGRLTRQQKINMTERQLLHKSPFMQTSTKKLVMLSRQITGKTIDDAIVQMRWSKKKMSKEVLYYLEEARDLAIAQRGMGLGRVKGEMLKEPRRIRNKDGKWVDVIDPTRIYIAQSWVGRGEYIDRSMDYKARGQGSLMWHPRTSLTVLLKEEKTRIRQHEEQEAKKAAKGPWIHLPDRPLHGQRPYYTW</sequence>
<dbReference type="EMBL" id="JAACLJ010000001">
    <property type="protein sequence ID" value="KAF4595288.1"/>
    <property type="molecule type" value="Genomic_DNA"/>
</dbReference>
<dbReference type="Pfam" id="PF00237">
    <property type="entry name" value="Ribosomal_L22"/>
    <property type="match status" value="1"/>
</dbReference>
<dbReference type="PANTHER" id="PTHR13501:SF10">
    <property type="entry name" value="LARGE RIBOSOMAL SUBUNIT PROTEIN UL22M"/>
    <property type="match status" value="1"/>
</dbReference>
<evidence type="ECO:0000256" key="5">
    <source>
        <dbReference type="SAM" id="MobiDB-lite"/>
    </source>
</evidence>
<reference evidence="6 7" key="1">
    <citation type="journal article" date="2020" name="G3 (Bethesda)">
        <title>Genetic Underpinnings of Host Manipulation by Ophiocordyceps as Revealed by Comparative Transcriptomics.</title>
        <authorList>
            <person name="Will I."/>
            <person name="Das B."/>
            <person name="Trinh T."/>
            <person name="Brachmann A."/>
            <person name="Ohm R.A."/>
            <person name="de Bekker C."/>
        </authorList>
    </citation>
    <scope>NUCLEOTIDE SEQUENCE [LARGE SCALE GENOMIC DNA]</scope>
    <source>
        <strain evidence="6 7">EC05</strain>
    </source>
</reference>
<feature type="region of interest" description="Disordered" evidence="5">
    <location>
        <begin position="311"/>
        <end position="330"/>
    </location>
</feature>
<organism evidence="6 7">
    <name type="scientific">Ophiocordyceps camponoti-floridani</name>
    <dbReference type="NCBI Taxonomy" id="2030778"/>
    <lineage>
        <taxon>Eukaryota</taxon>
        <taxon>Fungi</taxon>
        <taxon>Dikarya</taxon>
        <taxon>Ascomycota</taxon>
        <taxon>Pezizomycotina</taxon>
        <taxon>Sordariomycetes</taxon>
        <taxon>Hypocreomycetidae</taxon>
        <taxon>Hypocreales</taxon>
        <taxon>Ophiocordycipitaceae</taxon>
        <taxon>Ophiocordyceps</taxon>
    </lineage>
</organism>
<dbReference type="OrthoDB" id="416470at2759"/>
<evidence type="ECO:0000256" key="2">
    <source>
        <dbReference type="ARBA" id="ARBA00022980"/>
    </source>
</evidence>
<evidence type="ECO:0000256" key="1">
    <source>
        <dbReference type="ARBA" id="ARBA00009451"/>
    </source>
</evidence>
<dbReference type="GO" id="GO:0015934">
    <property type="term" value="C:large ribosomal subunit"/>
    <property type="evidence" value="ECO:0007669"/>
    <property type="project" value="InterPro"/>
</dbReference>
<keyword evidence="3 4" id="KW-0687">Ribonucleoprotein</keyword>
<dbReference type="GO" id="GO:0006412">
    <property type="term" value="P:translation"/>
    <property type="evidence" value="ECO:0007669"/>
    <property type="project" value="InterPro"/>
</dbReference>
<feature type="compositionally biased region" description="Basic and acidic residues" evidence="5">
    <location>
        <begin position="100"/>
        <end position="112"/>
    </location>
</feature>
<dbReference type="InterPro" id="IPR036394">
    <property type="entry name" value="Ribosomal_uL22_sf"/>
</dbReference>
<dbReference type="InterPro" id="IPR047867">
    <property type="entry name" value="Ribosomal_uL22_bac/org-type"/>
</dbReference>
<dbReference type="PANTHER" id="PTHR13501">
    <property type="entry name" value="CHLOROPLAST 50S RIBOSOMAL PROTEIN L22-RELATED"/>
    <property type="match status" value="1"/>
</dbReference>
<keyword evidence="2 4" id="KW-0689">Ribosomal protein</keyword>
<feature type="region of interest" description="Disordered" evidence="5">
    <location>
        <begin position="90"/>
        <end position="128"/>
    </location>
</feature>
<accession>A0A8H4VGR1</accession>
<proteinExistence type="inferred from homology"/>
<dbReference type="GO" id="GO:0003735">
    <property type="term" value="F:structural constituent of ribosome"/>
    <property type="evidence" value="ECO:0007669"/>
    <property type="project" value="InterPro"/>
</dbReference>